<proteinExistence type="predicted"/>
<name>G0A6H9_METMM</name>
<accession>G0A6H9</accession>
<keyword evidence="3" id="KW-1185">Reference proteome</keyword>
<sequence>MDLTDTLTEPRRTQVDRRGKQERRKVPYAFGSSQWLAHIKAHHLILPTIDRRKQNRRRPEMNARQCLQRLTELQHYASYATDLSPDLFTREEINLIRSILTGHRN</sequence>
<dbReference type="EMBL" id="CP002738">
    <property type="protein sequence ID" value="AEF99280.1"/>
    <property type="molecule type" value="Genomic_DNA"/>
</dbReference>
<dbReference type="HOGENOM" id="CLU_2274088_0_0_6"/>
<feature type="compositionally biased region" description="Basic and acidic residues" evidence="1">
    <location>
        <begin position="8"/>
        <end position="19"/>
    </location>
</feature>
<dbReference type="RefSeq" id="WP_013817548.1">
    <property type="nucleotide sequence ID" value="NC_015572.1"/>
</dbReference>
<gene>
    <name evidence="2" type="ordered locus">Metme_0842</name>
</gene>
<reference evidence="2 3" key="1">
    <citation type="journal article" date="2011" name="J. Bacteriol.">
        <title>Complete Genome Sequence of the Aerobic Marine Methanotroph Methylomonas methanica MC09.</title>
        <authorList>
            <person name="Boden R."/>
            <person name="Cunliffe M."/>
            <person name="Scanlan J."/>
            <person name="Moussard H."/>
            <person name="Kits K.D."/>
            <person name="Klotz M.G."/>
            <person name="Jetten M.S."/>
            <person name="Vuilleumier S."/>
            <person name="Han J."/>
            <person name="Peters L."/>
            <person name="Mikhailova N."/>
            <person name="Teshima H."/>
            <person name="Tapia R."/>
            <person name="Kyrpides N."/>
            <person name="Ivanova N."/>
            <person name="Pagani I."/>
            <person name="Cheng J.F."/>
            <person name="Goodwin L."/>
            <person name="Han C."/>
            <person name="Hauser L."/>
            <person name="Land M.L."/>
            <person name="Lapidus A."/>
            <person name="Lucas S."/>
            <person name="Pitluck S."/>
            <person name="Woyke T."/>
            <person name="Stein L."/>
            <person name="Murrell J.C."/>
        </authorList>
    </citation>
    <scope>NUCLEOTIDE SEQUENCE [LARGE SCALE GENOMIC DNA]</scope>
    <source>
        <strain evidence="2 3">MC09</strain>
    </source>
</reference>
<dbReference type="Proteomes" id="UP000008888">
    <property type="component" value="Chromosome"/>
</dbReference>
<dbReference type="AlphaFoldDB" id="G0A6H9"/>
<evidence type="ECO:0000256" key="1">
    <source>
        <dbReference type="SAM" id="MobiDB-lite"/>
    </source>
</evidence>
<organism evidence="2 3">
    <name type="scientific">Methylomonas methanica (strain DSM 25384 / MC09)</name>
    <dbReference type="NCBI Taxonomy" id="857087"/>
    <lineage>
        <taxon>Bacteria</taxon>
        <taxon>Pseudomonadati</taxon>
        <taxon>Pseudomonadota</taxon>
        <taxon>Gammaproteobacteria</taxon>
        <taxon>Methylococcales</taxon>
        <taxon>Methylococcaceae</taxon>
        <taxon>Methylomonas</taxon>
    </lineage>
</organism>
<reference evidence="3" key="3">
    <citation type="submission" date="2011-05" db="EMBL/GenBank/DDBJ databases">
        <title>Complete sequence of Methylomonas methanica MC09.</title>
        <authorList>
            <consortium name="US DOE Joint Genome Institute"/>
            <person name="Lucas S."/>
            <person name="Han J."/>
            <person name="Lapidus A."/>
            <person name="Cheng J.-F."/>
            <person name="Goodwin L."/>
            <person name="Pitluck S."/>
            <person name="Peters L."/>
            <person name="Mikhailova N."/>
            <person name="Teshima H."/>
            <person name="Han C."/>
            <person name="Tapia R."/>
            <person name="Land M."/>
            <person name="Hauser L."/>
            <person name="Kyrpides N."/>
            <person name="Ivanova N."/>
            <person name="Pagani I."/>
            <person name="Stein L."/>
            <person name="Woyke T."/>
        </authorList>
    </citation>
    <scope>NUCLEOTIDE SEQUENCE [LARGE SCALE GENOMIC DNA]</scope>
    <source>
        <strain evidence="3">MC09</strain>
    </source>
</reference>
<feature type="region of interest" description="Disordered" evidence="1">
    <location>
        <begin position="1"/>
        <end position="23"/>
    </location>
</feature>
<reference key="2">
    <citation type="submission" date="2011-05" db="EMBL/GenBank/DDBJ databases">
        <title>Complete genome sequence of the aerobic marine methanotroph Methylomonas methanica MC09.</title>
        <authorList>
            <person name="Boden R."/>
            <person name="Cunliffe M."/>
            <person name="Scanlan J."/>
            <person name="Moussard H."/>
            <person name="Kits K.D."/>
            <person name="Klotz M."/>
            <person name="Jetten M."/>
            <person name="Vuilleumier S."/>
            <person name="Han J."/>
            <person name="Peters L."/>
            <person name="Mikhailova N."/>
            <person name="Teshima H."/>
            <person name="Tapia R."/>
            <person name="Kyrpides N."/>
            <person name="Ivanova N."/>
            <person name="Pagani I."/>
            <person name="Cheng J.-F."/>
            <person name="Goodwin L."/>
            <person name="Han C."/>
            <person name="Hauser L."/>
            <person name="Land M."/>
            <person name="Lapidus A."/>
            <person name="Lucas S."/>
            <person name="Pitluck S."/>
            <person name="Woyke T."/>
            <person name="Stein L.Y."/>
            <person name="Murrell C."/>
        </authorList>
    </citation>
    <scope>NUCLEOTIDE SEQUENCE</scope>
    <source>
        <strain>MC09</strain>
    </source>
</reference>
<dbReference type="KEGG" id="mmt:Metme_0842"/>
<evidence type="ECO:0000313" key="3">
    <source>
        <dbReference type="Proteomes" id="UP000008888"/>
    </source>
</evidence>
<evidence type="ECO:0000313" key="2">
    <source>
        <dbReference type="EMBL" id="AEF99280.1"/>
    </source>
</evidence>
<protein>
    <submittedName>
        <fullName evidence="2">Uncharacterized protein</fullName>
    </submittedName>
</protein>
<dbReference type="OrthoDB" id="5573708at2"/>